<reference evidence="3" key="1">
    <citation type="journal article" date="2019" name="Nat. Commun.">
        <title>The genome of broomcorn millet.</title>
        <authorList>
            <person name="Zou C."/>
            <person name="Miki D."/>
            <person name="Li D."/>
            <person name="Tang Q."/>
            <person name="Xiao L."/>
            <person name="Rajput S."/>
            <person name="Deng P."/>
            <person name="Jia W."/>
            <person name="Huang R."/>
            <person name="Zhang M."/>
            <person name="Sun Y."/>
            <person name="Hu J."/>
            <person name="Fu X."/>
            <person name="Schnable P.S."/>
            <person name="Li F."/>
            <person name="Zhang H."/>
            <person name="Feng B."/>
            <person name="Zhu X."/>
            <person name="Liu R."/>
            <person name="Schnable J.C."/>
            <person name="Zhu J.-K."/>
            <person name="Zhang H."/>
        </authorList>
    </citation>
    <scope>NUCLEOTIDE SEQUENCE [LARGE SCALE GENOMIC DNA]</scope>
</reference>
<dbReference type="EMBL" id="PQIB02000011">
    <property type="protein sequence ID" value="RLM86025.1"/>
    <property type="molecule type" value="Genomic_DNA"/>
</dbReference>
<evidence type="ECO:0000256" key="1">
    <source>
        <dbReference type="SAM" id="MobiDB-lite"/>
    </source>
</evidence>
<dbReference type="Proteomes" id="UP000275267">
    <property type="component" value="Unassembled WGS sequence"/>
</dbReference>
<comment type="caution">
    <text evidence="2">The sequence shown here is derived from an EMBL/GenBank/DDBJ whole genome shotgun (WGS) entry which is preliminary data.</text>
</comment>
<evidence type="ECO:0000313" key="3">
    <source>
        <dbReference type="Proteomes" id="UP000275267"/>
    </source>
</evidence>
<dbReference type="InterPro" id="IPR055312">
    <property type="entry name" value="FBL15-like"/>
</dbReference>
<name>A0A3L6QTI2_PANMI</name>
<proteinExistence type="predicted"/>
<sequence length="179" mass="19159">MEPGGEETAAKCAKPSPASEDRLSALPDDVLILILLRLRSLEAPHGLRDALAASAVPLRYLLVRGLQGAPTESIATWLPAAARRLVGELILDDMGPGRYAKGDGGGGESKERDALELPCFEKATSISLDLGFLGLFVPPARVFARLTELFLMGVWFHGELGGAVSSPRCPLFRRKETLP</sequence>
<accession>A0A3L6QTI2</accession>
<protein>
    <submittedName>
        <fullName evidence="2">F-box/LRR-repeat protein</fullName>
    </submittedName>
</protein>
<dbReference type="OrthoDB" id="589267at2759"/>
<organism evidence="2 3">
    <name type="scientific">Panicum miliaceum</name>
    <name type="common">Proso millet</name>
    <name type="synonym">Broomcorn millet</name>
    <dbReference type="NCBI Taxonomy" id="4540"/>
    <lineage>
        <taxon>Eukaryota</taxon>
        <taxon>Viridiplantae</taxon>
        <taxon>Streptophyta</taxon>
        <taxon>Embryophyta</taxon>
        <taxon>Tracheophyta</taxon>
        <taxon>Spermatophyta</taxon>
        <taxon>Magnoliopsida</taxon>
        <taxon>Liliopsida</taxon>
        <taxon>Poales</taxon>
        <taxon>Poaceae</taxon>
        <taxon>PACMAD clade</taxon>
        <taxon>Panicoideae</taxon>
        <taxon>Panicodae</taxon>
        <taxon>Paniceae</taxon>
        <taxon>Panicinae</taxon>
        <taxon>Panicum</taxon>
        <taxon>Panicum sect. Panicum</taxon>
    </lineage>
</organism>
<dbReference type="AlphaFoldDB" id="A0A3L6QTI2"/>
<gene>
    <name evidence="2" type="ORF">C2845_PM04G00060</name>
</gene>
<evidence type="ECO:0000313" key="2">
    <source>
        <dbReference type="EMBL" id="RLM86025.1"/>
    </source>
</evidence>
<dbReference type="PANTHER" id="PTHR34709:SF80">
    <property type="entry name" value="F-BOX DOMAIN-CONTAINING PROTEIN"/>
    <property type="match status" value="1"/>
</dbReference>
<dbReference type="STRING" id="4540.A0A3L6QTI2"/>
<keyword evidence="3" id="KW-1185">Reference proteome</keyword>
<feature type="region of interest" description="Disordered" evidence="1">
    <location>
        <begin position="1"/>
        <end position="21"/>
    </location>
</feature>
<dbReference type="PANTHER" id="PTHR34709">
    <property type="entry name" value="OS10G0396666 PROTEIN"/>
    <property type="match status" value="1"/>
</dbReference>